<dbReference type="EMBL" id="RCML01000093">
    <property type="protein sequence ID" value="KAG2992002.1"/>
    <property type="molecule type" value="Genomic_DNA"/>
</dbReference>
<comment type="caution">
    <text evidence="1">The sequence shown here is derived from an EMBL/GenBank/DDBJ whole genome shotgun (WGS) entry which is preliminary data.</text>
</comment>
<proteinExistence type="predicted"/>
<dbReference type="Proteomes" id="UP000697107">
    <property type="component" value="Unassembled WGS sequence"/>
</dbReference>
<evidence type="ECO:0000313" key="2">
    <source>
        <dbReference type="Proteomes" id="UP000697107"/>
    </source>
</evidence>
<accession>A0A8T1GHI8</accession>
<evidence type="ECO:0000313" key="1">
    <source>
        <dbReference type="EMBL" id="KAG2992002.1"/>
    </source>
</evidence>
<organism evidence="1 2">
    <name type="scientific">Phytophthora cactorum</name>
    <dbReference type="NCBI Taxonomy" id="29920"/>
    <lineage>
        <taxon>Eukaryota</taxon>
        <taxon>Sar</taxon>
        <taxon>Stramenopiles</taxon>
        <taxon>Oomycota</taxon>
        <taxon>Peronosporomycetes</taxon>
        <taxon>Peronosporales</taxon>
        <taxon>Peronosporaceae</taxon>
        <taxon>Phytophthora</taxon>
    </lineage>
</organism>
<protein>
    <submittedName>
        <fullName evidence="1">Uncharacterized protein</fullName>
    </submittedName>
</protein>
<name>A0A8T1GHI8_9STRA</name>
<reference evidence="1" key="1">
    <citation type="submission" date="2018-10" db="EMBL/GenBank/DDBJ databases">
        <title>Effector identification in a new, highly contiguous assembly of the strawberry crown rot pathogen Phytophthora cactorum.</title>
        <authorList>
            <person name="Armitage A.D."/>
            <person name="Nellist C.F."/>
            <person name="Bates H."/>
            <person name="Vickerstaff R.J."/>
            <person name="Harrison R.J."/>
        </authorList>
    </citation>
    <scope>NUCLEOTIDE SEQUENCE</scope>
    <source>
        <strain evidence="1">P415</strain>
    </source>
</reference>
<gene>
    <name evidence="1" type="ORF">PC118_g4799</name>
</gene>
<dbReference type="VEuPathDB" id="FungiDB:PC110_g16862"/>
<sequence length="142" mass="16281">MVCMQPFLWSTWQIKYQPVDYGAGLAPRADHDGLYQTMDIDAGVKPKAVNDKEQQNRNAIEALEFASRYQGRQKKILSSLIDNDEFDGDVLQHLANAWQYKREQTKVRQHISRNERSSGELRKIRAIWVSPSAFAPTIICTA</sequence>
<dbReference type="AlphaFoldDB" id="A0A8T1GHI8"/>